<keyword evidence="2" id="KW-0732">Signal</keyword>
<feature type="chain" id="PRO_5012989431" description="Acid-shock protein" evidence="2">
    <location>
        <begin position="28"/>
        <end position="126"/>
    </location>
</feature>
<comment type="caution">
    <text evidence="3">The sequence shown here is derived from an EMBL/GenBank/DDBJ whole genome shotgun (WGS) entry which is preliminary data.</text>
</comment>
<dbReference type="AlphaFoldDB" id="A0A261TYQ4"/>
<evidence type="ECO:0008006" key="5">
    <source>
        <dbReference type="Google" id="ProtNLM"/>
    </source>
</evidence>
<evidence type="ECO:0000256" key="2">
    <source>
        <dbReference type="SAM" id="SignalP"/>
    </source>
</evidence>
<feature type="signal peptide" evidence="2">
    <location>
        <begin position="1"/>
        <end position="27"/>
    </location>
</feature>
<dbReference type="EMBL" id="NEVQ01000017">
    <property type="protein sequence ID" value="OZI54292.1"/>
    <property type="molecule type" value="Genomic_DNA"/>
</dbReference>
<gene>
    <name evidence="3" type="ORF">CAL20_17540</name>
</gene>
<evidence type="ECO:0000256" key="1">
    <source>
        <dbReference type="SAM" id="MobiDB-lite"/>
    </source>
</evidence>
<dbReference type="OrthoDB" id="8641901at2"/>
<evidence type="ECO:0000313" key="4">
    <source>
        <dbReference type="Proteomes" id="UP000216885"/>
    </source>
</evidence>
<protein>
    <recommendedName>
        <fullName evidence="5">Acid-shock protein</fullName>
    </recommendedName>
</protein>
<organism evidence="3 4">
    <name type="scientific">Bordetella genomosp. 4</name>
    <dbReference type="NCBI Taxonomy" id="463044"/>
    <lineage>
        <taxon>Bacteria</taxon>
        <taxon>Pseudomonadati</taxon>
        <taxon>Pseudomonadota</taxon>
        <taxon>Betaproteobacteria</taxon>
        <taxon>Burkholderiales</taxon>
        <taxon>Alcaligenaceae</taxon>
        <taxon>Bordetella</taxon>
    </lineage>
</organism>
<feature type="compositionally biased region" description="Low complexity" evidence="1">
    <location>
        <begin position="52"/>
        <end position="72"/>
    </location>
</feature>
<keyword evidence="4" id="KW-1185">Reference proteome</keyword>
<feature type="compositionally biased region" description="Basic and acidic residues" evidence="1">
    <location>
        <begin position="30"/>
        <end position="48"/>
    </location>
</feature>
<accession>A0A261TYQ4</accession>
<evidence type="ECO:0000313" key="3">
    <source>
        <dbReference type="EMBL" id="OZI54292.1"/>
    </source>
</evidence>
<name>A0A261TYQ4_9BORD</name>
<reference evidence="3 4" key="1">
    <citation type="submission" date="2017-05" db="EMBL/GenBank/DDBJ databases">
        <title>Complete and WGS of Bordetella genogroups.</title>
        <authorList>
            <person name="Spilker T."/>
            <person name="LiPuma J."/>
        </authorList>
    </citation>
    <scope>NUCLEOTIDE SEQUENCE [LARGE SCALE GENOMIC DNA]</scope>
    <source>
        <strain evidence="3 4">AU9919</strain>
    </source>
</reference>
<proteinExistence type="predicted"/>
<feature type="region of interest" description="Disordered" evidence="1">
    <location>
        <begin position="28"/>
        <end position="126"/>
    </location>
</feature>
<dbReference type="RefSeq" id="WP_094822193.1">
    <property type="nucleotide sequence ID" value="NZ_NEVO01000009.1"/>
</dbReference>
<feature type="compositionally biased region" description="Polar residues" evidence="1">
    <location>
        <begin position="101"/>
        <end position="126"/>
    </location>
</feature>
<dbReference type="Proteomes" id="UP000216885">
    <property type="component" value="Unassembled WGS sequence"/>
</dbReference>
<sequence>MTTPTRIATFLFQSALCLGLVAGPAFAGQKDVKTQSDARTLTRDRGTAEHVSSAQPAAKASASHTAKTGSHAAHNKSSHSVAAKETATKTEASKTGAAKTVPSSTKAHASAHQASGGKSTTHSNSM</sequence>